<proteinExistence type="predicted"/>
<name>A0A926NMI1_9SPHI</name>
<evidence type="ECO:0000313" key="1">
    <source>
        <dbReference type="EMBL" id="MBD1394829.1"/>
    </source>
</evidence>
<comment type="caution">
    <text evidence="1">The sequence shown here is derived from an EMBL/GenBank/DDBJ whole genome shotgun (WGS) entry which is preliminary data.</text>
</comment>
<keyword evidence="2" id="KW-1185">Reference proteome</keyword>
<gene>
    <name evidence="1" type="ORF">IDJ76_17105</name>
</gene>
<evidence type="ECO:0000313" key="2">
    <source>
        <dbReference type="Proteomes" id="UP000619078"/>
    </source>
</evidence>
<dbReference type="EMBL" id="JACWMX010000007">
    <property type="protein sequence ID" value="MBD1394829.1"/>
    <property type="molecule type" value="Genomic_DNA"/>
</dbReference>
<organism evidence="1 2">
    <name type="scientific">Mucilaginibacter glaciei</name>
    <dbReference type="NCBI Taxonomy" id="2772109"/>
    <lineage>
        <taxon>Bacteria</taxon>
        <taxon>Pseudomonadati</taxon>
        <taxon>Bacteroidota</taxon>
        <taxon>Sphingobacteriia</taxon>
        <taxon>Sphingobacteriales</taxon>
        <taxon>Sphingobacteriaceae</taxon>
        <taxon>Mucilaginibacter</taxon>
    </lineage>
</organism>
<dbReference type="AlphaFoldDB" id="A0A926NMI1"/>
<accession>A0A926NMI1</accession>
<dbReference type="RefSeq" id="WP_191164820.1">
    <property type="nucleotide sequence ID" value="NZ_JACWMX010000007.1"/>
</dbReference>
<protein>
    <submittedName>
        <fullName evidence="1">Uncharacterized protein</fullName>
    </submittedName>
</protein>
<sequence>MKRFNENETVIYTDSDGRNIDTFVVFETDMATGITHINHMDMKVQADALRLHPGTIEKYNLPMVDAFSFEIFKKLKDKYGAKDVPSISRDLKTEANHMHVLKQAS</sequence>
<dbReference type="Proteomes" id="UP000619078">
    <property type="component" value="Unassembled WGS sequence"/>
</dbReference>
<reference evidence="1" key="1">
    <citation type="submission" date="2020-09" db="EMBL/GenBank/DDBJ databases">
        <title>Novel species of Mucilaginibacter isolated from a glacier on the Tibetan Plateau.</title>
        <authorList>
            <person name="Liu Q."/>
            <person name="Xin Y.-H."/>
        </authorList>
    </citation>
    <scope>NUCLEOTIDE SEQUENCE</scope>
    <source>
        <strain evidence="1">ZB1P21</strain>
    </source>
</reference>